<evidence type="ECO:0000313" key="5">
    <source>
        <dbReference type="EMBL" id="CAL8074644.1"/>
    </source>
</evidence>
<dbReference type="Proteomes" id="UP001642540">
    <property type="component" value="Unassembled WGS sequence"/>
</dbReference>
<organism evidence="5 6">
    <name type="scientific">Orchesella dallaii</name>
    <dbReference type="NCBI Taxonomy" id="48710"/>
    <lineage>
        <taxon>Eukaryota</taxon>
        <taxon>Metazoa</taxon>
        <taxon>Ecdysozoa</taxon>
        <taxon>Arthropoda</taxon>
        <taxon>Hexapoda</taxon>
        <taxon>Collembola</taxon>
        <taxon>Entomobryomorpha</taxon>
        <taxon>Entomobryoidea</taxon>
        <taxon>Orchesellidae</taxon>
        <taxon>Orchesellinae</taxon>
        <taxon>Orchesella</taxon>
    </lineage>
</organism>
<gene>
    <name evidence="5" type="ORF">ODALV1_LOCUS2949</name>
</gene>
<evidence type="ECO:0000256" key="1">
    <source>
        <dbReference type="ARBA" id="ARBA00009048"/>
    </source>
</evidence>
<dbReference type="CDD" id="cd04048">
    <property type="entry name" value="C2A_Copine"/>
    <property type="match status" value="1"/>
</dbReference>
<dbReference type="SUPFAM" id="SSF49562">
    <property type="entry name" value="C2 domain (Calcium/lipid-binding domain, CaLB)"/>
    <property type="match status" value="2"/>
</dbReference>
<name>A0ABP1PTF9_9HEXA</name>
<sequence length="700" mass="77015">MYPNYPPNSAQGYPPANPSAVPPSPYPPGGPGGYGMAPTAPYPGANAPPNNPTQPGYATAPPAFVPPPPGYANAPPAFAPPPPGYANAPPPAQVGAYPQQSMNQPPLTGSAPYAPSAVGVANAQPFTPGTSSQMPTSRVELSVAAKNLLDRDTFSKSDPVCILYQKDVRTNQYIEIGRTEQIKNSLNPSWNTRFTVDYRFEERQIIKFAIYDWDSTTYTVDAHDFLGSLECSLGEVVAAPNKKVCMFCDVYILMIINVNDVPVEANYQLTFLQFERNMNLPPGFSGKSSQILVIAEELGTNKEVLYMKMSARSLDKKDFFGKSDPYVFIAKKMDDGTWTNVHKTDVIKNTLNPDWSPFSMRVISLTSGNSDRPLRFQVWDWDNDGSSDFIGEFETTYNEIQSKVKAGSATFMVINPKKRDKKKSYSNSGTLTIEWIRVEEEKSFLDYIQSGVQLHFTVAVDFTASNGDPSNPSSLHYRHSQADNQYSLAIKAVGEIIQDYDSDKLFPALGFGARVPPSQVVSHEFFLNGNPQNPFCEGVAGILQAYYHSLNTVQLYGPTYFAPIINHVAQFAASYQDGQNYFVVLIITDGIICDMDATKEAIINASVLPMSVIIIGVGNEDFSAMEFLDSDGRLLRHNGRSAVRDIVQFVELQKFISLYGNNQSETKAFLAKEVLAEIPNQLVTQMRKTHGQGPVVTTSV</sequence>
<comment type="caution">
    <text evidence="5">The sequence shown here is derived from an EMBL/GenBank/DDBJ whole genome shotgun (WGS) entry which is preliminary data.</text>
</comment>
<dbReference type="InterPro" id="IPR002035">
    <property type="entry name" value="VWF_A"/>
</dbReference>
<dbReference type="Pfam" id="PF07002">
    <property type="entry name" value="Copine"/>
    <property type="match status" value="1"/>
</dbReference>
<feature type="compositionally biased region" description="Pro residues" evidence="3">
    <location>
        <begin position="77"/>
        <end position="92"/>
    </location>
</feature>
<feature type="domain" description="C2" evidence="4">
    <location>
        <begin position="124"/>
        <end position="246"/>
    </location>
</feature>
<dbReference type="PANTHER" id="PTHR10857:SF106">
    <property type="entry name" value="C2 DOMAIN-CONTAINING PROTEIN"/>
    <property type="match status" value="1"/>
</dbReference>
<evidence type="ECO:0000313" key="6">
    <source>
        <dbReference type="Proteomes" id="UP001642540"/>
    </source>
</evidence>
<evidence type="ECO:0000256" key="3">
    <source>
        <dbReference type="SAM" id="MobiDB-lite"/>
    </source>
</evidence>
<dbReference type="InterPro" id="IPR035892">
    <property type="entry name" value="C2_domain_sf"/>
</dbReference>
<keyword evidence="2" id="KW-0677">Repeat</keyword>
<dbReference type="InterPro" id="IPR037768">
    <property type="entry name" value="C2B_Copine"/>
</dbReference>
<feature type="domain" description="C2" evidence="4">
    <location>
        <begin position="285"/>
        <end position="411"/>
    </location>
</feature>
<evidence type="ECO:0000259" key="4">
    <source>
        <dbReference type="PROSITE" id="PS50004"/>
    </source>
</evidence>
<dbReference type="EMBL" id="CAXLJM020000007">
    <property type="protein sequence ID" value="CAL8074644.1"/>
    <property type="molecule type" value="Genomic_DNA"/>
</dbReference>
<dbReference type="Pfam" id="PF00168">
    <property type="entry name" value="C2"/>
    <property type="match status" value="2"/>
</dbReference>
<dbReference type="InterPro" id="IPR010734">
    <property type="entry name" value="Copine_C"/>
</dbReference>
<evidence type="ECO:0000256" key="2">
    <source>
        <dbReference type="ARBA" id="ARBA00022737"/>
    </source>
</evidence>
<dbReference type="CDD" id="cd04047">
    <property type="entry name" value="C2B_Copine"/>
    <property type="match status" value="1"/>
</dbReference>
<dbReference type="PROSITE" id="PS50004">
    <property type="entry name" value="C2"/>
    <property type="match status" value="2"/>
</dbReference>
<proteinExistence type="inferred from homology"/>
<dbReference type="SMART" id="SM00327">
    <property type="entry name" value="VWA"/>
    <property type="match status" value="1"/>
</dbReference>
<dbReference type="InterPro" id="IPR036465">
    <property type="entry name" value="vWFA_dom_sf"/>
</dbReference>
<reference evidence="5 6" key="1">
    <citation type="submission" date="2024-08" db="EMBL/GenBank/DDBJ databases">
        <authorList>
            <person name="Cucini C."/>
            <person name="Frati F."/>
        </authorList>
    </citation>
    <scope>NUCLEOTIDE SEQUENCE [LARGE SCALE GENOMIC DNA]</scope>
</reference>
<dbReference type="SUPFAM" id="SSF53300">
    <property type="entry name" value="vWA-like"/>
    <property type="match status" value="1"/>
</dbReference>
<protein>
    <recommendedName>
        <fullName evidence="4">C2 domain-containing protein</fullName>
    </recommendedName>
</protein>
<feature type="compositionally biased region" description="Polar residues" evidence="3">
    <location>
        <begin position="98"/>
        <end position="107"/>
    </location>
</feature>
<feature type="region of interest" description="Disordered" evidence="3">
    <location>
        <begin position="1"/>
        <end position="110"/>
    </location>
</feature>
<comment type="similarity">
    <text evidence="1">Belongs to the copine family.</text>
</comment>
<keyword evidence="6" id="KW-1185">Reference proteome</keyword>
<accession>A0ABP1PTF9</accession>
<dbReference type="InterPro" id="IPR045052">
    <property type="entry name" value="Copine"/>
</dbReference>
<feature type="compositionally biased region" description="Pro residues" evidence="3">
    <location>
        <begin position="15"/>
        <end position="30"/>
    </location>
</feature>
<feature type="compositionally biased region" description="Low complexity" evidence="3">
    <location>
        <begin position="36"/>
        <end position="62"/>
    </location>
</feature>
<dbReference type="PANTHER" id="PTHR10857">
    <property type="entry name" value="COPINE"/>
    <property type="match status" value="1"/>
</dbReference>
<dbReference type="SMART" id="SM00239">
    <property type="entry name" value="C2"/>
    <property type="match status" value="2"/>
</dbReference>
<dbReference type="InterPro" id="IPR000008">
    <property type="entry name" value="C2_dom"/>
</dbReference>
<dbReference type="Gene3D" id="2.60.40.150">
    <property type="entry name" value="C2 domain"/>
    <property type="match status" value="2"/>
</dbReference>